<keyword evidence="9" id="KW-1185">Reference proteome</keyword>
<dbReference type="Proteomes" id="UP000038010">
    <property type="component" value="Unassembled WGS sequence"/>
</dbReference>
<comment type="caution">
    <text evidence="8">The sequence shown here is derived from an EMBL/GenBank/DDBJ whole genome shotgun (WGS) entry which is preliminary data.</text>
</comment>
<keyword evidence="2" id="KW-0677">Repeat</keyword>
<feature type="domain" description="C2H2-type" evidence="7">
    <location>
        <begin position="397"/>
        <end position="426"/>
    </location>
</feature>
<keyword evidence="1" id="KW-0479">Metal-binding</keyword>
<evidence type="ECO:0000259" key="7">
    <source>
        <dbReference type="PROSITE" id="PS50157"/>
    </source>
</evidence>
<dbReference type="GeneID" id="28734534"/>
<dbReference type="STRING" id="1664694.A0A0N0NRV9"/>
<protein>
    <submittedName>
        <fullName evidence="8">Zinc finger transcription factor ace1</fullName>
    </submittedName>
</protein>
<feature type="region of interest" description="Disordered" evidence="6">
    <location>
        <begin position="85"/>
        <end position="113"/>
    </location>
</feature>
<dbReference type="VEuPathDB" id="FungiDB:AB675_2663"/>
<gene>
    <name evidence="8" type="ORF">AB675_2663</name>
</gene>
<dbReference type="EMBL" id="LFJN01000002">
    <property type="protein sequence ID" value="KPI45289.1"/>
    <property type="molecule type" value="Genomic_DNA"/>
</dbReference>
<dbReference type="RefSeq" id="XP_018005252.1">
    <property type="nucleotide sequence ID" value="XM_018142654.1"/>
</dbReference>
<feature type="region of interest" description="Disordered" evidence="6">
    <location>
        <begin position="147"/>
        <end position="176"/>
    </location>
</feature>
<evidence type="ECO:0000256" key="3">
    <source>
        <dbReference type="ARBA" id="ARBA00022771"/>
    </source>
</evidence>
<feature type="region of interest" description="Disordered" evidence="6">
    <location>
        <begin position="308"/>
        <end position="333"/>
    </location>
</feature>
<proteinExistence type="predicted"/>
<keyword evidence="3 5" id="KW-0863">Zinc-finger</keyword>
<evidence type="ECO:0000256" key="6">
    <source>
        <dbReference type="SAM" id="MobiDB-lite"/>
    </source>
</evidence>
<evidence type="ECO:0000256" key="1">
    <source>
        <dbReference type="ARBA" id="ARBA00022723"/>
    </source>
</evidence>
<dbReference type="Gene3D" id="3.30.160.60">
    <property type="entry name" value="Classic Zinc Finger"/>
    <property type="match status" value="1"/>
</dbReference>
<dbReference type="InterPro" id="IPR013087">
    <property type="entry name" value="Znf_C2H2_type"/>
</dbReference>
<dbReference type="OrthoDB" id="9368434at2759"/>
<sequence length="734" mass="81702">MATSMPPPPTPLSHRRSNRLVAKPQLPSLDNKPACLLKMSPPKVPPSITLLPLPQQKTQPALLATWLSDKENVAESIASFEQTFSGARGKTTRRHSSKESGRQHRASVCSDEGLGTSIASSDKSLSRKFERALDLLDRDSALGASISDRSSVGVARTAEEVKDTNSSATRQNRRQAPAVTQIQTTTSRQIGPLSTFARRKINKHIIAPILAEERFEDFHPLVTSLGARRNTKIRCLRDVEQSLIFQPLTFHITPQQYRAFGQFAVQVVLDTHHQLPESEQRRASDTPYTNGYFLDLVDQVNRLAAQVGRSRSEAKDGEEEELESPYDEVTLEGGLDSTGNIAELVGWKNGEATSLRTGMPYEPLPGIKRGASSLHDEDVARSMARRKKGYIPEIIHMPCREEGCDKTFTRKCDLAKHEKTHSRPFKCPHENCKYHNLGLPTEKERDRHINDKHDPNPHYYQCEYCEFKTKRESNCKQHMEKKHNFVYERAKGKDKAAVKMTPAESPSGSNFDFNTSSMQSPAFSHTSYMTGVMDDMNSPLSSFDNYGQGMDFNSGLFPRRASYQMSYMNSGNQYLGQDYISPVNSRPNMTPDTPAYSNITGQSPWSATSDAVMDMSTSYVNNFDAFPTPDSMAHNVSRNASVVNPSPMFGAESTNMYDGMAFDGMSGSEPDVTTNDFTLFGGNDSTMNPAFSNPLGADAVLFPPMSPLTPDDFAKLDNMPILDEYDDNELFTTN</sequence>
<dbReference type="GO" id="GO:0008270">
    <property type="term" value="F:zinc ion binding"/>
    <property type="evidence" value="ECO:0007669"/>
    <property type="project" value="UniProtKB-KW"/>
</dbReference>
<dbReference type="PANTHER" id="PTHR24403">
    <property type="entry name" value="ZINC FINGER PROTEIN"/>
    <property type="match status" value="1"/>
</dbReference>
<dbReference type="GO" id="GO:0045944">
    <property type="term" value="P:positive regulation of transcription by RNA polymerase II"/>
    <property type="evidence" value="ECO:0007669"/>
    <property type="project" value="TreeGrafter"/>
</dbReference>
<keyword evidence="4" id="KW-0862">Zinc</keyword>
<organism evidence="8 9">
    <name type="scientific">Cyphellophora attinorum</name>
    <dbReference type="NCBI Taxonomy" id="1664694"/>
    <lineage>
        <taxon>Eukaryota</taxon>
        <taxon>Fungi</taxon>
        <taxon>Dikarya</taxon>
        <taxon>Ascomycota</taxon>
        <taxon>Pezizomycotina</taxon>
        <taxon>Eurotiomycetes</taxon>
        <taxon>Chaetothyriomycetidae</taxon>
        <taxon>Chaetothyriales</taxon>
        <taxon>Cyphellophoraceae</taxon>
        <taxon>Cyphellophora</taxon>
    </lineage>
</organism>
<feature type="region of interest" description="Disordered" evidence="6">
    <location>
        <begin position="1"/>
        <end position="40"/>
    </location>
</feature>
<evidence type="ECO:0000256" key="4">
    <source>
        <dbReference type="ARBA" id="ARBA00022833"/>
    </source>
</evidence>
<evidence type="ECO:0000256" key="5">
    <source>
        <dbReference type="PROSITE-ProRule" id="PRU00042"/>
    </source>
</evidence>
<feature type="compositionally biased region" description="Acidic residues" evidence="6">
    <location>
        <begin position="316"/>
        <end position="330"/>
    </location>
</feature>
<dbReference type="PROSITE" id="PS00028">
    <property type="entry name" value="ZINC_FINGER_C2H2_1"/>
    <property type="match status" value="1"/>
</dbReference>
<accession>A0A0N0NRV9</accession>
<dbReference type="PROSITE" id="PS50157">
    <property type="entry name" value="ZINC_FINGER_C2H2_2"/>
    <property type="match status" value="1"/>
</dbReference>
<dbReference type="AlphaFoldDB" id="A0A0N0NRV9"/>
<dbReference type="SMART" id="SM00355">
    <property type="entry name" value="ZnF_C2H2"/>
    <property type="match status" value="3"/>
</dbReference>
<name>A0A0N0NRV9_9EURO</name>
<feature type="compositionally biased region" description="Pro residues" evidence="6">
    <location>
        <begin position="1"/>
        <end position="11"/>
    </location>
</feature>
<dbReference type="InterPro" id="IPR050688">
    <property type="entry name" value="Zinc_finger/UBP_domain"/>
</dbReference>
<dbReference type="GO" id="GO:0005634">
    <property type="term" value="C:nucleus"/>
    <property type="evidence" value="ECO:0007669"/>
    <property type="project" value="TreeGrafter"/>
</dbReference>
<reference evidence="8 9" key="1">
    <citation type="submission" date="2015-06" db="EMBL/GenBank/DDBJ databases">
        <title>Draft genome of the ant-associated black yeast Phialophora attae CBS 131958.</title>
        <authorList>
            <person name="Moreno L.F."/>
            <person name="Stielow B.J."/>
            <person name="de Hoog S."/>
            <person name="Vicente V.A."/>
            <person name="Weiss V.A."/>
            <person name="de Vries M."/>
            <person name="Cruz L.M."/>
            <person name="Souza E.M."/>
        </authorList>
    </citation>
    <scope>NUCLEOTIDE SEQUENCE [LARGE SCALE GENOMIC DNA]</scope>
    <source>
        <strain evidence="8 9">CBS 131958</strain>
    </source>
</reference>
<dbReference type="PANTHER" id="PTHR24403:SF67">
    <property type="entry name" value="FI01116P-RELATED"/>
    <property type="match status" value="1"/>
</dbReference>
<evidence type="ECO:0000313" key="9">
    <source>
        <dbReference type="Proteomes" id="UP000038010"/>
    </source>
</evidence>
<evidence type="ECO:0000256" key="2">
    <source>
        <dbReference type="ARBA" id="ARBA00022737"/>
    </source>
</evidence>
<evidence type="ECO:0000313" key="8">
    <source>
        <dbReference type="EMBL" id="KPI45289.1"/>
    </source>
</evidence>